<organism evidence="1 2">
    <name type="scientific">Anopheles dirus</name>
    <dbReference type="NCBI Taxonomy" id="7168"/>
    <lineage>
        <taxon>Eukaryota</taxon>
        <taxon>Metazoa</taxon>
        <taxon>Ecdysozoa</taxon>
        <taxon>Arthropoda</taxon>
        <taxon>Hexapoda</taxon>
        <taxon>Insecta</taxon>
        <taxon>Pterygota</taxon>
        <taxon>Neoptera</taxon>
        <taxon>Endopterygota</taxon>
        <taxon>Diptera</taxon>
        <taxon>Nematocera</taxon>
        <taxon>Culicoidea</taxon>
        <taxon>Culicidae</taxon>
        <taxon>Anophelinae</taxon>
        <taxon>Anopheles</taxon>
    </lineage>
</organism>
<dbReference type="Proteomes" id="UP000075884">
    <property type="component" value="Unassembled WGS sequence"/>
</dbReference>
<dbReference type="VEuPathDB" id="VectorBase:ADIR003685"/>
<protein>
    <submittedName>
        <fullName evidence="1">Uncharacterized protein</fullName>
    </submittedName>
</protein>
<keyword evidence="2" id="KW-1185">Reference proteome</keyword>
<dbReference type="PANTHER" id="PTHR47331">
    <property type="entry name" value="PHD-TYPE DOMAIN-CONTAINING PROTEIN"/>
    <property type="match status" value="1"/>
</dbReference>
<dbReference type="STRING" id="7168.A0A182N7R1"/>
<accession>A0A182N7R1</accession>
<evidence type="ECO:0000313" key="2">
    <source>
        <dbReference type="Proteomes" id="UP000075884"/>
    </source>
</evidence>
<dbReference type="EnsemblMetazoa" id="ADIR003685-RA">
    <property type="protein sequence ID" value="ADIR003685-PA"/>
    <property type="gene ID" value="ADIR003685"/>
</dbReference>
<reference evidence="2" key="1">
    <citation type="submission" date="2013-03" db="EMBL/GenBank/DDBJ databases">
        <title>The Genome Sequence of Anopheles dirus WRAIR2.</title>
        <authorList>
            <consortium name="The Broad Institute Genomics Platform"/>
            <person name="Neafsey D.E."/>
            <person name="Walton C."/>
            <person name="Walker B."/>
            <person name="Young S.K."/>
            <person name="Zeng Q."/>
            <person name="Gargeya S."/>
            <person name="Fitzgerald M."/>
            <person name="Haas B."/>
            <person name="Abouelleil A."/>
            <person name="Allen A.W."/>
            <person name="Alvarado L."/>
            <person name="Arachchi H.M."/>
            <person name="Berlin A.M."/>
            <person name="Chapman S.B."/>
            <person name="Gainer-Dewar J."/>
            <person name="Goldberg J."/>
            <person name="Griggs A."/>
            <person name="Gujja S."/>
            <person name="Hansen M."/>
            <person name="Howarth C."/>
            <person name="Imamovic A."/>
            <person name="Ireland A."/>
            <person name="Larimer J."/>
            <person name="McCowan C."/>
            <person name="Murphy C."/>
            <person name="Pearson M."/>
            <person name="Poon T.W."/>
            <person name="Priest M."/>
            <person name="Roberts A."/>
            <person name="Saif S."/>
            <person name="Shea T."/>
            <person name="Sisk P."/>
            <person name="Sykes S."/>
            <person name="Wortman J."/>
            <person name="Nusbaum C."/>
            <person name="Birren B."/>
        </authorList>
    </citation>
    <scope>NUCLEOTIDE SEQUENCE [LARGE SCALE GENOMIC DNA]</scope>
    <source>
        <strain evidence="2">WRAIR2</strain>
    </source>
</reference>
<sequence>MKPLETRSGLPGEPIAVRSALGWAVYGPCNDGARRRVIAVHLPLNQVRTDYELNEILRTQFALDDVSTFVGPLPEPIDVARAKAILRDSSFKTGDRYTTGLLWKADDLRFPDSKPMATKRLIALEKKLEKEPELKKEIQQQISNYIEKGYAHK</sequence>
<proteinExistence type="predicted"/>
<evidence type="ECO:0000313" key="1">
    <source>
        <dbReference type="EnsemblMetazoa" id="ADIR003685-PA"/>
    </source>
</evidence>
<dbReference type="PANTHER" id="PTHR47331:SF1">
    <property type="entry name" value="GAG-LIKE PROTEIN"/>
    <property type="match status" value="1"/>
</dbReference>
<dbReference type="AlphaFoldDB" id="A0A182N7R1"/>
<reference evidence="1" key="2">
    <citation type="submission" date="2020-05" db="UniProtKB">
        <authorList>
            <consortium name="EnsemblMetazoa"/>
        </authorList>
    </citation>
    <scope>IDENTIFICATION</scope>
    <source>
        <strain evidence="1">WRAIR2</strain>
    </source>
</reference>
<name>A0A182N7R1_9DIPT</name>